<proteinExistence type="predicted"/>
<comment type="caution">
    <text evidence="1">The sequence shown here is derived from an EMBL/GenBank/DDBJ whole genome shotgun (WGS) entry which is preliminary data.</text>
</comment>
<accession>A0A2J4ZLF6</accession>
<reference evidence="1 2" key="1">
    <citation type="submission" date="2017-11" db="EMBL/GenBank/DDBJ databases">
        <authorList>
            <person name="Han C.G."/>
        </authorList>
    </citation>
    <scope>NUCLEOTIDE SEQUENCE [LARGE SCALE GENOMIC DNA]</scope>
    <source>
        <strain evidence="1 2">A2</strain>
    </source>
</reference>
<evidence type="ECO:0000313" key="1">
    <source>
        <dbReference type="EMBL" id="PLM63847.1"/>
    </source>
</evidence>
<dbReference type="AlphaFoldDB" id="A0A2J4ZLF6"/>
<reference evidence="1 2" key="2">
    <citation type="submission" date="2018-01" db="EMBL/GenBank/DDBJ databases">
        <title>Genomic study of Klebsiella pneumoniae.</title>
        <authorList>
            <person name="Yang Y."/>
            <person name="Bicalho R."/>
        </authorList>
    </citation>
    <scope>NUCLEOTIDE SEQUENCE [LARGE SCALE GENOMIC DNA]</scope>
    <source>
        <strain evidence="1 2">A2</strain>
    </source>
</reference>
<name>A0A2J4ZLF6_9ENTR</name>
<dbReference type="Proteomes" id="UP000234661">
    <property type="component" value="Unassembled WGS sequence"/>
</dbReference>
<gene>
    <name evidence="1" type="ORF">CWM85_12530</name>
</gene>
<sequence length="60" mass="6622">MVIIATAWLAPGFLNAFDYTKQGQMFDAAASAGSFYKRQAQPSRTHSLLKQFTTGRNHAT</sequence>
<dbReference type="EMBL" id="PIET01000310">
    <property type="protein sequence ID" value="PLM63847.1"/>
    <property type="molecule type" value="Genomic_DNA"/>
</dbReference>
<protein>
    <submittedName>
        <fullName evidence="1">Uncharacterized protein</fullName>
    </submittedName>
</protein>
<organism evidence="1 2">
    <name type="scientific">Klebsiella michiganensis</name>
    <dbReference type="NCBI Taxonomy" id="1134687"/>
    <lineage>
        <taxon>Bacteria</taxon>
        <taxon>Pseudomonadati</taxon>
        <taxon>Pseudomonadota</taxon>
        <taxon>Gammaproteobacteria</taxon>
        <taxon>Enterobacterales</taxon>
        <taxon>Enterobacteriaceae</taxon>
        <taxon>Klebsiella/Raoultella group</taxon>
        <taxon>Klebsiella</taxon>
    </lineage>
</organism>
<evidence type="ECO:0000313" key="2">
    <source>
        <dbReference type="Proteomes" id="UP000234661"/>
    </source>
</evidence>